<keyword evidence="3" id="KW-0934">Plastid</keyword>
<keyword evidence="9" id="KW-1185">Reference proteome</keyword>
<dbReference type="AlphaFoldDB" id="A0A9Q0IZB3"/>
<evidence type="ECO:0000256" key="7">
    <source>
        <dbReference type="ARBA" id="ARBA00035649"/>
    </source>
</evidence>
<dbReference type="InterPro" id="IPR008797">
    <property type="entry name" value="PSII_PsbQ"/>
</dbReference>
<dbReference type="Pfam" id="PF05757">
    <property type="entry name" value="PsbQ"/>
    <property type="match status" value="1"/>
</dbReference>
<reference evidence="8" key="1">
    <citation type="submission" date="2022-02" db="EMBL/GenBank/DDBJ databases">
        <authorList>
            <person name="Henning P.M."/>
            <person name="McCubbin A.G."/>
            <person name="Shore J.S."/>
        </authorList>
    </citation>
    <scope>NUCLEOTIDE SEQUENCE</scope>
    <source>
        <strain evidence="8">F60SS</strain>
        <tissue evidence="8">Leaves</tissue>
    </source>
</reference>
<dbReference type="GO" id="GO:0019898">
    <property type="term" value="C:extrinsic component of membrane"/>
    <property type="evidence" value="ECO:0007669"/>
    <property type="project" value="InterPro"/>
</dbReference>
<keyword evidence="2" id="KW-0150">Chloroplast</keyword>
<sequence length="221" mass="25073">MAQLANLNGLTEALPIRPKLNNITKAPKRAKILGFLGKKQDHVQENPLQVSRRLALALSSIALIGISGNGVALAKDNGLWIEDFPLPVPSADNNLDNEKTGTRNFLKKRIYVANIPVQTRRRRIKKYAFDLMAMEDLIGPDTLNWVQRFLTLKTTFLYFDFDKIITAAPVDEKQPLLDLANRLFDNVEKVYDASRRKNFADTESSYADTRVILREVMDRMA</sequence>
<dbReference type="PANTHER" id="PTHR33399:SF2">
    <property type="entry name" value="PHOTOSYNTHETIC NDH SUBUNIT OF LUMENAL LOCATION 3, CHLOROPLASTIC"/>
    <property type="match status" value="1"/>
</dbReference>
<comment type="subcellular location">
    <subcellularLocation>
        <location evidence="1">Plastid</location>
        <location evidence="1">Chloroplast thylakoid membrane</location>
    </subcellularLocation>
</comment>
<dbReference type="EMBL" id="JAKUCV010007597">
    <property type="protein sequence ID" value="KAJ4822703.1"/>
    <property type="molecule type" value="Genomic_DNA"/>
</dbReference>
<gene>
    <name evidence="8" type="ORF">Tsubulata_039695</name>
</gene>
<evidence type="ECO:0000256" key="2">
    <source>
        <dbReference type="ARBA" id="ARBA00022528"/>
    </source>
</evidence>
<evidence type="ECO:0000313" key="8">
    <source>
        <dbReference type="EMBL" id="KAJ4822703.1"/>
    </source>
</evidence>
<dbReference type="InterPro" id="IPR054099">
    <property type="entry name" value="PSII_PsbQ_pln"/>
</dbReference>
<name>A0A9Q0IZB3_9ROSI</name>
<dbReference type="GO" id="GO:0009535">
    <property type="term" value="C:chloroplast thylakoid membrane"/>
    <property type="evidence" value="ECO:0007669"/>
    <property type="project" value="UniProtKB-SubCell"/>
</dbReference>
<comment type="caution">
    <text evidence="8">The sequence shown here is derived from an EMBL/GenBank/DDBJ whole genome shotgun (WGS) entry which is preliminary data.</text>
</comment>
<keyword evidence="5" id="KW-0793">Thylakoid</keyword>
<comment type="similarity">
    <text evidence="7">Belongs to the PsbQ family.</text>
</comment>
<organism evidence="8 9">
    <name type="scientific">Turnera subulata</name>
    <dbReference type="NCBI Taxonomy" id="218843"/>
    <lineage>
        <taxon>Eukaryota</taxon>
        <taxon>Viridiplantae</taxon>
        <taxon>Streptophyta</taxon>
        <taxon>Embryophyta</taxon>
        <taxon>Tracheophyta</taxon>
        <taxon>Spermatophyta</taxon>
        <taxon>Magnoliopsida</taxon>
        <taxon>eudicotyledons</taxon>
        <taxon>Gunneridae</taxon>
        <taxon>Pentapetalae</taxon>
        <taxon>rosids</taxon>
        <taxon>fabids</taxon>
        <taxon>Malpighiales</taxon>
        <taxon>Passifloraceae</taxon>
        <taxon>Turnera</taxon>
    </lineage>
</organism>
<evidence type="ECO:0000256" key="5">
    <source>
        <dbReference type="ARBA" id="ARBA00023078"/>
    </source>
</evidence>
<dbReference type="OrthoDB" id="3176171at2759"/>
<dbReference type="Gene3D" id="1.20.120.290">
    <property type="entry name" value="Oxygen-evolving enhancer protein 3 (PsbQ), four-helix up-down bundle"/>
    <property type="match status" value="1"/>
</dbReference>
<evidence type="ECO:0000256" key="3">
    <source>
        <dbReference type="ARBA" id="ARBA00022640"/>
    </source>
</evidence>
<evidence type="ECO:0000313" key="9">
    <source>
        <dbReference type="Proteomes" id="UP001141552"/>
    </source>
</evidence>
<evidence type="ECO:0000256" key="4">
    <source>
        <dbReference type="ARBA" id="ARBA00022946"/>
    </source>
</evidence>
<protein>
    <submittedName>
        <fullName evidence="8">Uncharacterized protein</fullName>
    </submittedName>
</protein>
<dbReference type="PANTHER" id="PTHR33399">
    <property type="entry name" value="OXYGEN-EVOLVING ENHANCER PROTEIN 3-1, CHLOROPLASTIC"/>
    <property type="match status" value="1"/>
</dbReference>
<accession>A0A9Q0IZB3</accession>
<dbReference type="SUPFAM" id="SSF101112">
    <property type="entry name" value="Oxygen-evolving enhancer protein 3"/>
    <property type="match status" value="1"/>
</dbReference>
<dbReference type="Proteomes" id="UP001141552">
    <property type="component" value="Unassembled WGS sequence"/>
</dbReference>
<dbReference type="InterPro" id="IPR023222">
    <property type="entry name" value="PsbQ-like_dom_sf"/>
</dbReference>
<proteinExistence type="inferred from homology"/>
<evidence type="ECO:0000256" key="1">
    <source>
        <dbReference type="ARBA" id="ARBA00004334"/>
    </source>
</evidence>
<dbReference type="GO" id="GO:0009767">
    <property type="term" value="P:photosynthetic electron transport chain"/>
    <property type="evidence" value="ECO:0007669"/>
    <property type="project" value="TreeGrafter"/>
</dbReference>
<reference evidence="8" key="2">
    <citation type="journal article" date="2023" name="Plants (Basel)">
        <title>Annotation of the Turnera subulata (Passifloraceae) Draft Genome Reveals the S-Locus Evolved after the Divergence of Turneroideae from Passifloroideae in a Stepwise Manner.</title>
        <authorList>
            <person name="Henning P.M."/>
            <person name="Roalson E.H."/>
            <person name="Mir W."/>
            <person name="McCubbin A.G."/>
            <person name="Shore J.S."/>
        </authorList>
    </citation>
    <scope>NUCLEOTIDE SEQUENCE</scope>
    <source>
        <strain evidence="8">F60SS</strain>
    </source>
</reference>
<keyword evidence="6" id="KW-0472">Membrane</keyword>
<evidence type="ECO:0000256" key="6">
    <source>
        <dbReference type="ARBA" id="ARBA00023136"/>
    </source>
</evidence>
<dbReference type="GO" id="GO:0009654">
    <property type="term" value="C:photosystem II oxygen evolving complex"/>
    <property type="evidence" value="ECO:0007669"/>
    <property type="project" value="InterPro"/>
</dbReference>
<dbReference type="GO" id="GO:0005509">
    <property type="term" value="F:calcium ion binding"/>
    <property type="evidence" value="ECO:0007669"/>
    <property type="project" value="InterPro"/>
</dbReference>
<keyword evidence="4" id="KW-0809">Transit peptide</keyword>